<dbReference type="Proteomes" id="UP001150879">
    <property type="component" value="Unassembled WGS sequence"/>
</dbReference>
<gene>
    <name evidence="1" type="ORF">N7472_001833</name>
</gene>
<protein>
    <submittedName>
        <fullName evidence="1">Uncharacterized protein</fullName>
    </submittedName>
</protein>
<evidence type="ECO:0000313" key="1">
    <source>
        <dbReference type="EMBL" id="KAJ5205385.1"/>
    </source>
</evidence>
<sequence>MATVIGSVAVIGISRHPLVERLSATLYIVTSITIDFTVISQLSGDMWLQTGSEPIFAQNAHFDQYSQEDLA</sequence>
<dbReference type="AlphaFoldDB" id="A0A9W9T1E8"/>
<keyword evidence="2" id="KW-1185">Reference proteome</keyword>
<evidence type="ECO:0000313" key="2">
    <source>
        <dbReference type="Proteomes" id="UP001150879"/>
    </source>
</evidence>
<accession>A0A9W9T1E8</accession>
<comment type="caution">
    <text evidence="1">The sequence shown here is derived from an EMBL/GenBank/DDBJ whole genome shotgun (WGS) entry which is preliminary data.</text>
</comment>
<organism evidence="1 2">
    <name type="scientific">Penicillium cf. griseofulvum</name>
    <dbReference type="NCBI Taxonomy" id="2972120"/>
    <lineage>
        <taxon>Eukaryota</taxon>
        <taxon>Fungi</taxon>
        <taxon>Dikarya</taxon>
        <taxon>Ascomycota</taxon>
        <taxon>Pezizomycotina</taxon>
        <taxon>Eurotiomycetes</taxon>
        <taxon>Eurotiomycetidae</taxon>
        <taxon>Eurotiales</taxon>
        <taxon>Aspergillaceae</taxon>
        <taxon>Penicillium</taxon>
    </lineage>
</organism>
<name>A0A9W9T1E8_9EURO</name>
<reference evidence="1" key="2">
    <citation type="journal article" date="2023" name="IMA Fungus">
        <title>Comparative genomic study of the Penicillium genus elucidates a diverse pangenome and 15 lateral gene transfer events.</title>
        <authorList>
            <person name="Petersen C."/>
            <person name="Sorensen T."/>
            <person name="Nielsen M.R."/>
            <person name="Sondergaard T.E."/>
            <person name="Sorensen J.L."/>
            <person name="Fitzpatrick D.A."/>
            <person name="Frisvad J.C."/>
            <person name="Nielsen K.L."/>
        </authorList>
    </citation>
    <scope>NUCLEOTIDE SEQUENCE</scope>
    <source>
        <strain evidence="1">IBT 16849</strain>
    </source>
</reference>
<dbReference type="EMBL" id="JAPQKP010000002">
    <property type="protein sequence ID" value="KAJ5205385.1"/>
    <property type="molecule type" value="Genomic_DNA"/>
</dbReference>
<proteinExistence type="predicted"/>
<reference evidence="1" key="1">
    <citation type="submission" date="2022-11" db="EMBL/GenBank/DDBJ databases">
        <authorList>
            <person name="Petersen C."/>
        </authorList>
    </citation>
    <scope>NUCLEOTIDE SEQUENCE</scope>
    <source>
        <strain evidence="1">IBT 16849</strain>
    </source>
</reference>